<organism evidence="1">
    <name type="scientific">Anguilla anguilla</name>
    <name type="common">European freshwater eel</name>
    <name type="synonym">Muraena anguilla</name>
    <dbReference type="NCBI Taxonomy" id="7936"/>
    <lineage>
        <taxon>Eukaryota</taxon>
        <taxon>Metazoa</taxon>
        <taxon>Chordata</taxon>
        <taxon>Craniata</taxon>
        <taxon>Vertebrata</taxon>
        <taxon>Euteleostomi</taxon>
        <taxon>Actinopterygii</taxon>
        <taxon>Neopterygii</taxon>
        <taxon>Teleostei</taxon>
        <taxon>Anguilliformes</taxon>
        <taxon>Anguillidae</taxon>
        <taxon>Anguilla</taxon>
    </lineage>
</organism>
<sequence>MSLALSAVSTRKYLRGNTGKLRLYAGKIRALKP</sequence>
<proteinExistence type="predicted"/>
<evidence type="ECO:0000313" key="1">
    <source>
        <dbReference type="EMBL" id="JAH30703.1"/>
    </source>
</evidence>
<protein>
    <submittedName>
        <fullName evidence="1">Uncharacterized protein</fullName>
    </submittedName>
</protein>
<name>A0A0E9RQS5_ANGAN</name>
<dbReference type="AlphaFoldDB" id="A0A0E9RQS5"/>
<reference evidence="1" key="1">
    <citation type="submission" date="2014-11" db="EMBL/GenBank/DDBJ databases">
        <authorList>
            <person name="Amaro Gonzalez C."/>
        </authorList>
    </citation>
    <scope>NUCLEOTIDE SEQUENCE</scope>
</reference>
<dbReference type="EMBL" id="GBXM01077874">
    <property type="protein sequence ID" value="JAH30703.1"/>
    <property type="molecule type" value="Transcribed_RNA"/>
</dbReference>
<reference evidence="1" key="2">
    <citation type="journal article" date="2015" name="Fish Shellfish Immunol.">
        <title>Early steps in the European eel (Anguilla anguilla)-Vibrio vulnificus interaction in the gills: Role of the RtxA13 toxin.</title>
        <authorList>
            <person name="Callol A."/>
            <person name="Pajuelo D."/>
            <person name="Ebbesson L."/>
            <person name="Teles M."/>
            <person name="MacKenzie S."/>
            <person name="Amaro C."/>
        </authorList>
    </citation>
    <scope>NUCLEOTIDE SEQUENCE</scope>
</reference>
<accession>A0A0E9RQS5</accession>